<sequence length="90" mass="10097">MGQDRTQWDETFRLTFGAPKTVERAVTSSSSFLHPLLILSCSCRLHPASTQQHEATTIALQIDPGYSKLLLQELSVQTASVLRLWEARLL</sequence>
<accession>A0A540N9R7</accession>
<gene>
    <name evidence="1" type="ORF">C1H46_007140</name>
</gene>
<dbReference type="Proteomes" id="UP000315295">
    <property type="component" value="Unassembled WGS sequence"/>
</dbReference>
<reference evidence="1 2" key="1">
    <citation type="journal article" date="2019" name="G3 (Bethesda)">
        <title>Sequencing of a Wild Apple (Malus baccata) Genome Unravels the Differences Between Cultivated and Wild Apple Species Regarding Disease Resistance and Cold Tolerance.</title>
        <authorList>
            <person name="Chen X."/>
        </authorList>
    </citation>
    <scope>NUCLEOTIDE SEQUENCE [LARGE SCALE GENOMIC DNA]</scope>
    <source>
        <strain evidence="2">cv. Shandingzi</strain>
        <tissue evidence="1">Leaves</tissue>
    </source>
</reference>
<dbReference type="EMBL" id="VIEB01000089">
    <property type="protein sequence ID" value="TQE07230.1"/>
    <property type="molecule type" value="Genomic_DNA"/>
</dbReference>
<organism evidence="1 2">
    <name type="scientific">Malus baccata</name>
    <name type="common">Siberian crab apple</name>
    <name type="synonym">Pyrus baccata</name>
    <dbReference type="NCBI Taxonomy" id="106549"/>
    <lineage>
        <taxon>Eukaryota</taxon>
        <taxon>Viridiplantae</taxon>
        <taxon>Streptophyta</taxon>
        <taxon>Embryophyta</taxon>
        <taxon>Tracheophyta</taxon>
        <taxon>Spermatophyta</taxon>
        <taxon>Magnoliopsida</taxon>
        <taxon>eudicotyledons</taxon>
        <taxon>Gunneridae</taxon>
        <taxon>Pentapetalae</taxon>
        <taxon>rosids</taxon>
        <taxon>fabids</taxon>
        <taxon>Rosales</taxon>
        <taxon>Rosaceae</taxon>
        <taxon>Amygdaloideae</taxon>
        <taxon>Maleae</taxon>
        <taxon>Malus</taxon>
    </lineage>
</organism>
<comment type="caution">
    <text evidence="1">The sequence shown here is derived from an EMBL/GenBank/DDBJ whole genome shotgun (WGS) entry which is preliminary data.</text>
</comment>
<evidence type="ECO:0000313" key="2">
    <source>
        <dbReference type="Proteomes" id="UP000315295"/>
    </source>
</evidence>
<keyword evidence="2" id="KW-1185">Reference proteome</keyword>
<name>A0A540N9R7_MALBA</name>
<protein>
    <submittedName>
        <fullName evidence="1">Uncharacterized protein</fullName>
    </submittedName>
</protein>
<dbReference type="AlphaFoldDB" id="A0A540N9R7"/>
<evidence type="ECO:0000313" key="1">
    <source>
        <dbReference type="EMBL" id="TQE07230.1"/>
    </source>
</evidence>
<proteinExistence type="predicted"/>